<accession>A0ABQ9GNX2</accession>
<proteinExistence type="predicted"/>
<feature type="region of interest" description="Disordered" evidence="1">
    <location>
        <begin position="426"/>
        <end position="463"/>
    </location>
</feature>
<name>A0ABQ9GNX2_9NEOP</name>
<dbReference type="EMBL" id="JARBHB010000010">
    <property type="protein sequence ID" value="KAJ8873711.1"/>
    <property type="molecule type" value="Genomic_DNA"/>
</dbReference>
<keyword evidence="3" id="KW-1185">Reference proteome</keyword>
<gene>
    <name evidence="2" type="ORF">PR048_024545</name>
</gene>
<sequence>MRIGGRKQNDCLPNEVTQSSMWCVDPCEFDSSLVAPVYVRCSLLSTVLPEDNVRAGSCYKKQTCHSQVTDNEAANVRYCVEKIVSQRVILRSSYTAALNSEVLRADESEARSPRKPADQRHGPTRVPQFGSDPAGNRTRIASVGGEQSSHDTTKAPLIKNVAQWLGRSPPTTTIRARSPPGSRSALSHVGIVLDEAACRRVFSGYSRFPRACIPARLHPRVSFHVMSGDDGHLRVPAGKPVIRKVLPRPGPGDSWEALGWEQVVGLGILASSLTAIGDMRVGENLPSPRTIPLGDLPLQRCHVSFASRSCTCPYQMQETYSRTKTNFSIDGSQGVGELMGLTRVRIRAIWTLRITSYSVMIELPLFIPRPHLSVVRPGPPRTFPLCSIASCSAPTAPCISLGNFCPNSCDRAFDIEVLRADKGETRGVRSSAGLKGRGKREIPEKTHRPTATSGTITNSGNPQ</sequence>
<feature type="compositionally biased region" description="Basic and acidic residues" evidence="1">
    <location>
        <begin position="104"/>
        <end position="121"/>
    </location>
</feature>
<evidence type="ECO:0000256" key="1">
    <source>
        <dbReference type="SAM" id="MobiDB-lite"/>
    </source>
</evidence>
<feature type="compositionally biased region" description="Polar residues" evidence="1">
    <location>
        <begin position="449"/>
        <end position="463"/>
    </location>
</feature>
<feature type="region of interest" description="Disordered" evidence="1">
    <location>
        <begin position="104"/>
        <end position="152"/>
    </location>
</feature>
<dbReference type="Proteomes" id="UP001159363">
    <property type="component" value="Chromosome 9"/>
</dbReference>
<evidence type="ECO:0000313" key="2">
    <source>
        <dbReference type="EMBL" id="KAJ8873711.1"/>
    </source>
</evidence>
<organism evidence="2 3">
    <name type="scientific">Dryococelus australis</name>
    <dbReference type="NCBI Taxonomy" id="614101"/>
    <lineage>
        <taxon>Eukaryota</taxon>
        <taxon>Metazoa</taxon>
        <taxon>Ecdysozoa</taxon>
        <taxon>Arthropoda</taxon>
        <taxon>Hexapoda</taxon>
        <taxon>Insecta</taxon>
        <taxon>Pterygota</taxon>
        <taxon>Neoptera</taxon>
        <taxon>Polyneoptera</taxon>
        <taxon>Phasmatodea</taxon>
        <taxon>Verophasmatodea</taxon>
        <taxon>Anareolatae</taxon>
        <taxon>Phasmatidae</taxon>
        <taxon>Eurycanthinae</taxon>
        <taxon>Dryococelus</taxon>
    </lineage>
</organism>
<evidence type="ECO:0000313" key="3">
    <source>
        <dbReference type="Proteomes" id="UP001159363"/>
    </source>
</evidence>
<reference evidence="2 3" key="1">
    <citation type="submission" date="2023-02" db="EMBL/GenBank/DDBJ databases">
        <title>LHISI_Scaffold_Assembly.</title>
        <authorList>
            <person name="Stuart O.P."/>
            <person name="Cleave R."/>
            <person name="Magrath M.J.L."/>
            <person name="Mikheyev A.S."/>
        </authorList>
    </citation>
    <scope>NUCLEOTIDE SEQUENCE [LARGE SCALE GENOMIC DNA]</scope>
    <source>
        <strain evidence="2">Daus_M_001</strain>
        <tissue evidence="2">Leg muscle</tissue>
    </source>
</reference>
<protein>
    <submittedName>
        <fullName evidence="2">Uncharacterized protein</fullName>
    </submittedName>
</protein>
<comment type="caution">
    <text evidence="2">The sequence shown here is derived from an EMBL/GenBank/DDBJ whole genome shotgun (WGS) entry which is preliminary data.</text>
</comment>